<protein>
    <submittedName>
        <fullName evidence="1">Uncharacterized protein</fullName>
    </submittedName>
</protein>
<comment type="caution">
    <text evidence="1">The sequence shown here is derived from an EMBL/GenBank/DDBJ whole genome shotgun (WGS) entry which is preliminary data.</text>
</comment>
<name>A0AAV3UPS3_9EURY</name>
<accession>A0AAV3UPS3</accession>
<dbReference type="Proteomes" id="UP001501729">
    <property type="component" value="Unassembled WGS sequence"/>
</dbReference>
<keyword evidence="2" id="KW-1185">Reference proteome</keyword>
<dbReference type="RefSeq" id="WP_425556813.1">
    <property type="nucleotide sequence ID" value="NZ_BAABKX010000022.1"/>
</dbReference>
<evidence type="ECO:0000313" key="2">
    <source>
        <dbReference type="Proteomes" id="UP001501729"/>
    </source>
</evidence>
<sequence length="52" mass="5817">MSPPPSEGLVGELIRACRTQIGDELGSMTYFTPTDAEYLYLRVIKPTLERLS</sequence>
<organism evidence="1 2">
    <name type="scientific">Haladaptatus pallidirubidus</name>
    <dbReference type="NCBI Taxonomy" id="1008152"/>
    <lineage>
        <taxon>Archaea</taxon>
        <taxon>Methanobacteriati</taxon>
        <taxon>Methanobacteriota</taxon>
        <taxon>Stenosarchaea group</taxon>
        <taxon>Halobacteria</taxon>
        <taxon>Halobacteriales</taxon>
        <taxon>Haladaptataceae</taxon>
        <taxon>Haladaptatus</taxon>
    </lineage>
</organism>
<proteinExistence type="predicted"/>
<gene>
    <name evidence="1" type="ORF">GCM10025751_49650</name>
</gene>
<evidence type="ECO:0000313" key="1">
    <source>
        <dbReference type="EMBL" id="GAA5062374.1"/>
    </source>
</evidence>
<dbReference type="AlphaFoldDB" id="A0AAV3UPS3"/>
<dbReference type="GeneID" id="302506544"/>
<dbReference type="EMBL" id="BAABKX010000022">
    <property type="protein sequence ID" value="GAA5062374.1"/>
    <property type="molecule type" value="Genomic_DNA"/>
</dbReference>
<reference evidence="1 2" key="1">
    <citation type="journal article" date="2019" name="Int. J. Syst. Evol. Microbiol.">
        <title>The Global Catalogue of Microorganisms (GCM) 10K type strain sequencing project: providing services to taxonomists for standard genome sequencing and annotation.</title>
        <authorList>
            <consortium name="The Broad Institute Genomics Platform"/>
            <consortium name="The Broad Institute Genome Sequencing Center for Infectious Disease"/>
            <person name="Wu L."/>
            <person name="Ma J."/>
        </authorList>
    </citation>
    <scope>NUCLEOTIDE SEQUENCE [LARGE SCALE GENOMIC DNA]</scope>
    <source>
        <strain evidence="1 2">JCM 17504</strain>
    </source>
</reference>